<reference evidence="1 2" key="1">
    <citation type="submission" date="2019-07" db="EMBL/GenBank/DDBJ databases">
        <title>Complete genome of Crassaminicella thermophila SY095.</title>
        <authorList>
            <person name="Li X."/>
        </authorList>
    </citation>
    <scope>NUCLEOTIDE SEQUENCE [LARGE SCALE GENOMIC DNA]</scope>
    <source>
        <strain evidence="1 2">SY095</strain>
    </source>
</reference>
<name>A0A5C0SAL6_CRATE</name>
<keyword evidence="2" id="KW-1185">Reference proteome</keyword>
<dbReference type="Proteomes" id="UP000324646">
    <property type="component" value="Chromosome"/>
</dbReference>
<organism evidence="1 2">
    <name type="scientific">Crassaminicella thermophila</name>
    <dbReference type="NCBI Taxonomy" id="2599308"/>
    <lineage>
        <taxon>Bacteria</taxon>
        <taxon>Bacillati</taxon>
        <taxon>Bacillota</taxon>
        <taxon>Clostridia</taxon>
        <taxon>Eubacteriales</taxon>
        <taxon>Clostridiaceae</taxon>
        <taxon>Crassaminicella</taxon>
    </lineage>
</organism>
<evidence type="ECO:0000313" key="1">
    <source>
        <dbReference type="EMBL" id="QEK11211.1"/>
    </source>
</evidence>
<proteinExistence type="predicted"/>
<dbReference type="AlphaFoldDB" id="A0A5C0SAL6"/>
<dbReference type="EMBL" id="CP042243">
    <property type="protein sequence ID" value="QEK11211.1"/>
    <property type="molecule type" value="Genomic_DNA"/>
</dbReference>
<sequence>MKKYLFMALLILLLCIGCVDKRIHEEVEAFIGKQEQYVNEKNIIKYMDTISKEKPEYLAEKKSWIRDIQMNDINDYNLKIEDIEIFSKDEVRLKLKQSYFYEGKKYSVKIPLLLKKENGHWKDNDLIFDEISTTHFRIKYGEGLRKYAQAVANVCEIAYQNIWHRYGEKIKDTTIIKIYEDEEILRQSVKLSFKWQFAGWYEYPESIKTTKFEEETYRKILEHELVHKLTISKSNNNMPYWFTEGLAVYFANFPNEPKEHRKKSYYLNRYKDKRMDILKLEKANLEKMKDPKEISNYYDSAGMIVKFMIQKYGLQKVKDIVEALGEFPYQEGTGIEVDKESIKRFHKVFKKEFGISVNDLNEEWISYLNETE</sequence>
<evidence type="ECO:0008006" key="3">
    <source>
        <dbReference type="Google" id="ProtNLM"/>
    </source>
</evidence>
<accession>A0A5C0SAL6</accession>
<dbReference type="OrthoDB" id="57539at2"/>
<gene>
    <name evidence="1" type="ORF">FQB35_01855</name>
</gene>
<dbReference type="Gene3D" id="1.10.390.20">
    <property type="match status" value="1"/>
</dbReference>
<evidence type="ECO:0000313" key="2">
    <source>
        <dbReference type="Proteomes" id="UP000324646"/>
    </source>
</evidence>
<dbReference type="KEGG" id="crs:FQB35_01855"/>
<protein>
    <recommendedName>
        <fullName evidence="3">Peptidase MA superfamily protein</fullName>
    </recommendedName>
</protein>
<dbReference type="RefSeq" id="WP_148808284.1">
    <property type="nucleotide sequence ID" value="NZ_CP042243.1"/>
</dbReference>